<evidence type="ECO:0000313" key="3">
    <source>
        <dbReference type="EMBL" id="KAE8694253.1"/>
    </source>
</evidence>
<keyword evidence="4" id="KW-1185">Reference proteome</keyword>
<dbReference type="Proteomes" id="UP000436088">
    <property type="component" value="Unassembled WGS sequence"/>
</dbReference>
<dbReference type="EMBL" id="VEPZ02001111">
    <property type="protein sequence ID" value="KAE8694253.1"/>
    <property type="molecule type" value="Genomic_DNA"/>
</dbReference>
<feature type="coiled-coil region" evidence="1">
    <location>
        <begin position="48"/>
        <end position="82"/>
    </location>
</feature>
<feature type="compositionally biased region" description="Polar residues" evidence="2">
    <location>
        <begin position="27"/>
        <end position="47"/>
    </location>
</feature>
<dbReference type="AlphaFoldDB" id="A0A6A2ZR21"/>
<sequence length="201" mass="21440">MSSPTAGAVTVASVTAAAIPVAKPIISPSNSGDEQSRVISSGLSPSRLSQAGADMAELMKENEKLRKQNVQLNKQLAEMQSLCNNIFSLMSNYASQSKSSSPATKQLDLLPSKRLSCEGEGSMEEEMSPRLFGVPIGGEAKRARELGEGLTPAAAPSEGVDETHLQLQQPGGSETRRGFDSCTEQIRGSVIEFWFRLLGRV</sequence>
<protein>
    <submittedName>
        <fullName evidence="3">CEN-like protein 1-like isoform X2</fullName>
    </submittedName>
</protein>
<evidence type="ECO:0000256" key="1">
    <source>
        <dbReference type="SAM" id="Coils"/>
    </source>
</evidence>
<reference evidence="3" key="1">
    <citation type="submission" date="2019-09" db="EMBL/GenBank/DDBJ databases">
        <title>Draft genome information of white flower Hibiscus syriacus.</title>
        <authorList>
            <person name="Kim Y.-M."/>
        </authorList>
    </citation>
    <scope>NUCLEOTIDE SEQUENCE [LARGE SCALE GENOMIC DNA]</scope>
    <source>
        <strain evidence="3">YM2019G1</strain>
    </source>
</reference>
<accession>A0A6A2ZR21</accession>
<evidence type="ECO:0000313" key="4">
    <source>
        <dbReference type="Proteomes" id="UP000436088"/>
    </source>
</evidence>
<keyword evidence="1" id="KW-0175">Coiled coil</keyword>
<comment type="caution">
    <text evidence="3">The sequence shown here is derived from an EMBL/GenBank/DDBJ whole genome shotgun (WGS) entry which is preliminary data.</text>
</comment>
<organism evidence="3 4">
    <name type="scientific">Hibiscus syriacus</name>
    <name type="common">Rose of Sharon</name>
    <dbReference type="NCBI Taxonomy" id="106335"/>
    <lineage>
        <taxon>Eukaryota</taxon>
        <taxon>Viridiplantae</taxon>
        <taxon>Streptophyta</taxon>
        <taxon>Embryophyta</taxon>
        <taxon>Tracheophyta</taxon>
        <taxon>Spermatophyta</taxon>
        <taxon>Magnoliopsida</taxon>
        <taxon>eudicotyledons</taxon>
        <taxon>Gunneridae</taxon>
        <taxon>Pentapetalae</taxon>
        <taxon>rosids</taxon>
        <taxon>malvids</taxon>
        <taxon>Malvales</taxon>
        <taxon>Malvaceae</taxon>
        <taxon>Malvoideae</taxon>
        <taxon>Hibiscus</taxon>
    </lineage>
</organism>
<feature type="region of interest" description="Disordered" evidence="2">
    <location>
        <begin position="24"/>
        <end position="47"/>
    </location>
</feature>
<proteinExistence type="predicted"/>
<name>A0A6A2ZR21_HIBSY</name>
<feature type="region of interest" description="Disordered" evidence="2">
    <location>
        <begin position="153"/>
        <end position="179"/>
    </location>
</feature>
<evidence type="ECO:0000256" key="2">
    <source>
        <dbReference type="SAM" id="MobiDB-lite"/>
    </source>
</evidence>
<gene>
    <name evidence="3" type="ORF">F3Y22_tig00110785pilonHSYRG00100</name>
</gene>